<evidence type="ECO:0000256" key="6">
    <source>
        <dbReference type="ARBA" id="ARBA00022989"/>
    </source>
</evidence>
<dbReference type="Gene3D" id="3.40.50.300">
    <property type="entry name" value="P-loop containing nucleotide triphosphate hydrolases"/>
    <property type="match status" value="2"/>
</dbReference>
<dbReference type="PROSITE" id="PS50929">
    <property type="entry name" value="ABC_TM1F"/>
    <property type="match status" value="2"/>
</dbReference>
<organism evidence="12 13">
    <name type="scientific">Sphaerobolus stellatus (strain SS14)</name>
    <dbReference type="NCBI Taxonomy" id="990650"/>
    <lineage>
        <taxon>Eukaryota</taxon>
        <taxon>Fungi</taxon>
        <taxon>Dikarya</taxon>
        <taxon>Basidiomycota</taxon>
        <taxon>Agaricomycotina</taxon>
        <taxon>Agaricomycetes</taxon>
        <taxon>Phallomycetidae</taxon>
        <taxon>Geastrales</taxon>
        <taxon>Sphaerobolaceae</taxon>
        <taxon>Sphaerobolus</taxon>
    </lineage>
</organism>
<evidence type="ECO:0000256" key="5">
    <source>
        <dbReference type="ARBA" id="ARBA00022840"/>
    </source>
</evidence>
<dbReference type="SUPFAM" id="SSF90123">
    <property type="entry name" value="ABC transporter transmembrane region"/>
    <property type="match status" value="2"/>
</dbReference>
<dbReference type="Pfam" id="PF00664">
    <property type="entry name" value="ABC_membrane"/>
    <property type="match status" value="2"/>
</dbReference>
<dbReference type="HOGENOM" id="CLU_000604_27_6_1"/>
<feature type="transmembrane region" description="Helical" evidence="9">
    <location>
        <begin position="136"/>
        <end position="156"/>
    </location>
</feature>
<feature type="transmembrane region" description="Helical" evidence="9">
    <location>
        <begin position="482"/>
        <end position="501"/>
    </location>
</feature>
<dbReference type="InterPro" id="IPR027417">
    <property type="entry name" value="P-loop_NTPase"/>
</dbReference>
<dbReference type="InterPro" id="IPR017871">
    <property type="entry name" value="ABC_transporter-like_CS"/>
</dbReference>
<protein>
    <recommendedName>
        <fullName evidence="14">ATP-dependent bile acid permease</fullName>
    </recommendedName>
</protein>
<feature type="transmembrane region" description="Helical" evidence="9">
    <location>
        <begin position="997"/>
        <end position="1016"/>
    </location>
</feature>
<feature type="domain" description="ABC transporter" evidence="10">
    <location>
        <begin position="705"/>
        <end position="942"/>
    </location>
</feature>
<evidence type="ECO:0000256" key="2">
    <source>
        <dbReference type="ARBA" id="ARBA00022448"/>
    </source>
</evidence>
<keyword evidence="5" id="KW-0067">ATP-binding</keyword>
<feature type="domain" description="ABC transmembrane type-1" evidence="11">
    <location>
        <begin position="315"/>
        <end position="624"/>
    </location>
</feature>
<dbReference type="PROSITE" id="PS50893">
    <property type="entry name" value="ABC_TRANSPORTER_2"/>
    <property type="match status" value="1"/>
</dbReference>
<evidence type="ECO:0000256" key="7">
    <source>
        <dbReference type="ARBA" id="ARBA00023136"/>
    </source>
</evidence>
<evidence type="ECO:0000256" key="4">
    <source>
        <dbReference type="ARBA" id="ARBA00022741"/>
    </source>
</evidence>
<keyword evidence="7 9" id="KW-0472">Membrane</keyword>
<dbReference type="InterPro" id="IPR003439">
    <property type="entry name" value="ABC_transporter-like_ATP-bd"/>
</dbReference>
<dbReference type="InterPro" id="IPR011527">
    <property type="entry name" value="ABC1_TM_dom"/>
</dbReference>
<evidence type="ECO:0000256" key="9">
    <source>
        <dbReference type="SAM" id="Phobius"/>
    </source>
</evidence>
<keyword evidence="4" id="KW-0547">Nucleotide-binding</keyword>
<dbReference type="InterPro" id="IPR036640">
    <property type="entry name" value="ABC1_TM_sf"/>
</dbReference>
<keyword evidence="6 9" id="KW-1133">Transmembrane helix</keyword>
<dbReference type="GO" id="GO:0140359">
    <property type="term" value="F:ABC-type transporter activity"/>
    <property type="evidence" value="ECO:0007669"/>
    <property type="project" value="InterPro"/>
</dbReference>
<name>A0A0C9V0W1_SPHS4</name>
<dbReference type="OrthoDB" id="6500128at2759"/>
<evidence type="ECO:0000313" key="13">
    <source>
        <dbReference type="Proteomes" id="UP000054279"/>
    </source>
</evidence>
<gene>
    <name evidence="12" type="ORF">M422DRAFT_262416</name>
</gene>
<evidence type="ECO:0000259" key="11">
    <source>
        <dbReference type="PROSITE" id="PS50929"/>
    </source>
</evidence>
<keyword evidence="13" id="KW-1185">Reference proteome</keyword>
<dbReference type="Pfam" id="PF00005">
    <property type="entry name" value="ABC_tran"/>
    <property type="match status" value="1"/>
</dbReference>
<evidence type="ECO:0000256" key="1">
    <source>
        <dbReference type="ARBA" id="ARBA00004370"/>
    </source>
</evidence>
<feature type="transmembrane region" description="Helical" evidence="9">
    <location>
        <begin position="565"/>
        <end position="587"/>
    </location>
</feature>
<dbReference type="CDD" id="cd18596">
    <property type="entry name" value="ABC_6TM_VMR1_D1_like"/>
    <property type="match status" value="1"/>
</dbReference>
<dbReference type="Proteomes" id="UP000054279">
    <property type="component" value="Unassembled WGS sequence"/>
</dbReference>
<dbReference type="PANTHER" id="PTHR24223">
    <property type="entry name" value="ATP-BINDING CASSETTE SUB-FAMILY C"/>
    <property type="match status" value="1"/>
</dbReference>
<dbReference type="InterPro" id="IPR050173">
    <property type="entry name" value="ABC_transporter_C-like"/>
</dbReference>
<dbReference type="GO" id="GO:0016020">
    <property type="term" value="C:membrane"/>
    <property type="evidence" value="ECO:0007669"/>
    <property type="project" value="UniProtKB-SubCell"/>
</dbReference>
<dbReference type="Gene3D" id="1.20.1560.10">
    <property type="entry name" value="ABC transporter type 1, transmembrane domain"/>
    <property type="match status" value="2"/>
</dbReference>
<feature type="transmembrane region" description="Helical" evidence="9">
    <location>
        <begin position="1175"/>
        <end position="1203"/>
    </location>
</feature>
<evidence type="ECO:0000313" key="12">
    <source>
        <dbReference type="EMBL" id="KIJ35247.1"/>
    </source>
</evidence>
<dbReference type="InterPro" id="IPR003593">
    <property type="entry name" value="AAA+_ATPase"/>
</dbReference>
<feature type="compositionally biased region" description="Basic and acidic residues" evidence="8">
    <location>
        <begin position="957"/>
        <end position="973"/>
    </location>
</feature>
<feature type="transmembrane region" description="Helical" evidence="9">
    <location>
        <begin position="1272"/>
        <end position="1293"/>
    </location>
</feature>
<feature type="transmembrane region" description="Helical" evidence="9">
    <location>
        <begin position="593"/>
        <end position="612"/>
    </location>
</feature>
<feature type="transmembrane region" description="Helical" evidence="9">
    <location>
        <begin position="452"/>
        <end position="476"/>
    </location>
</feature>
<proteinExistence type="predicted"/>
<dbReference type="EMBL" id="KN837190">
    <property type="protein sequence ID" value="KIJ35247.1"/>
    <property type="molecule type" value="Genomic_DNA"/>
</dbReference>
<feature type="transmembrane region" description="Helical" evidence="9">
    <location>
        <begin position="199"/>
        <end position="224"/>
    </location>
</feature>
<dbReference type="GO" id="GO:0005524">
    <property type="term" value="F:ATP binding"/>
    <property type="evidence" value="ECO:0007669"/>
    <property type="project" value="UniProtKB-KW"/>
</dbReference>
<evidence type="ECO:0008006" key="14">
    <source>
        <dbReference type="Google" id="ProtNLM"/>
    </source>
</evidence>
<evidence type="ECO:0000256" key="8">
    <source>
        <dbReference type="SAM" id="MobiDB-lite"/>
    </source>
</evidence>
<feature type="transmembrane region" description="Helical" evidence="9">
    <location>
        <begin position="41"/>
        <end position="61"/>
    </location>
</feature>
<feature type="transmembrane region" description="Helical" evidence="9">
    <location>
        <begin position="1087"/>
        <end position="1110"/>
    </location>
</feature>
<dbReference type="CDD" id="cd18604">
    <property type="entry name" value="ABC_6TM_VMR1_D2_like"/>
    <property type="match status" value="1"/>
</dbReference>
<accession>A0A0C9V0W1</accession>
<feature type="transmembrane region" description="Helical" evidence="9">
    <location>
        <begin position="103"/>
        <end position="124"/>
    </location>
</feature>
<comment type="subcellular location">
    <subcellularLocation>
        <location evidence="1">Membrane</location>
    </subcellularLocation>
</comment>
<dbReference type="CDD" id="cd03250">
    <property type="entry name" value="ABCC_MRP_domain1"/>
    <property type="match status" value="1"/>
</dbReference>
<feature type="transmembrane region" description="Helical" evidence="9">
    <location>
        <begin position="309"/>
        <end position="330"/>
    </location>
</feature>
<evidence type="ECO:0000259" key="10">
    <source>
        <dbReference type="PROSITE" id="PS50893"/>
    </source>
</evidence>
<dbReference type="PANTHER" id="PTHR24223:SF415">
    <property type="entry name" value="FI20190P1"/>
    <property type="match status" value="1"/>
</dbReference>
<dbReference type="GO" id="GO:0016887">
    <property type="term" value="F:ATP hydrolysis activity"/>
    <property type="evidence" value="ECO:0007669"/>
    <property type="project" value="InterPro"/>
</dbReference>
<dbReference type="SUPFAM" id="SSF52540">
    <property type="entry name" value="P-loop containing nucleoside triphosphate hydrolases"/>
    <property type="match status" value="2"/>
</dbReference>
<feature type="transmembrane region" description="Helical" evidence="9">
    <location>
        <begin position="168"/>
        <end position="187"/>
    </location>
</feature>
<keyword evidence="3 9" id="KW-0812">Transmembrane</keyword>
<feature type="region of interest" description="Disordered" evidence="8">
    <location>
        <begin position="950"/>
        <end position="973"/>
    </location>
</feature>
<feature type="domain" description="ABC transmembrane type-1" evidence="11">
    <location>
        <begin position="1057"/>
        <end position="1328"/>
    </location>
</feature>
<sequence>MSSWPQELSDDAGLLSLEMPLCSAPFVSWSDNCTRSYFESIPLFLVAILILWLSLPLPSAVTRAFKFPLKPFLTIDEAEGILAANGPGSAENPSDTWKAKRSIWRTIGLSGLSLGEMVAWLAIASYEVVTTQRFNYWTVSAYMISFSWLPGVVLPLFSPTVTAPLDLFALFLLELAAAAFHIATLWYDHQSMGISPGPWVLLVVCLNVMTIITLLAIVLCMPVNVPTSQSVAEKIGKSISPEDYSPLWACISFEWILPLIIKGNKQPLKRDDVWELSPTMQSRAVYTKFTSIKRKSLLRQLLSANGLDFVMDFTLTLISVILSYASPFFLNRILKAIEVSDKDPEARTRAYFYSLLMFVCSVCKIQADATHLWYGRRATTRVRTQLMTAIYAKALIRKDYSGVVEKKAEGAKQANGASGANAKKDKKDAGKNSSGADIGKIVTLMSTDTNKIMGMVVSAYFFYGAPFDVIIASVFLYQLLGVSAIAGFAVLLVGTPLNNFISRRRLKIQKSLLGAKDKRTTVLNELLTGLKLVKFYAWENRWIDRVLGARSIEIKWLAKMRTNQILFSAIWSLVPILVSIISFFTYVMLGHELTVSVAFTAISLFGMLRAPLGIIPKWIVDVLQTKISLDRIDTFLHEDEVSEQISGLKRDGIDPTLDEDSRLGILQASFKWNEVEDTDTIKTSRANNKTATSTVSITESEPNISDSVSIAGRSSQETKFELKDINVIFPDGKLTIVTGPTASGKTALLMALLGEMTMLPGNGCLLLPKRQLHPDENGFSGLSYAAQAPFLQHLSIRDNILFGNQYEEERYAAVLEACALNPDLEIFEARDLTEVGSKGISLSGGQKARVALARAVYARSKCVLLDDPLSAVDSHTALLLYEKLLKGPLLANRTVVLITHNVELVLPGAYYVVRMLDGRIDVQGTLEDLRADGTLGVIIAKDSTAGSSLVATSGPDVIDKPKPEGTENTKRPRQLVKEEERPMGSVKWNIYKSYMKATSYVTWITLLIGVVLAQLLSVSEKLWIKQWGDAYNDTVSILHYLPLSSFIEQVGETLSQTPLSLGTVVQESNISTNVAPFGLPSATEHPLFYVGIFAAISFGASLLAITSVTIQYAGGVRASRVLFKQLLVSVVRSTMRWHDSTPTGRILNRFTSDITTLDMSLSSSLQDVNMTMASFFASVITIIVFSPLFAIPATILGFLYYKIGIAYLNTGREVRRMESVSKSPIFANFSELLAGIVTVRAFSAERRFLNQLHGKVDIASKLWYTFWMANRWLLVHYDFLGGFVVLFATLLAISGNIGAGLSGVTITSAMAFSSAVYWTCRSWTQLELDFNAVERIVEYLKLPEEPPLIIESNRPPAYWPSSADNDALIDIQDLVMRYDADLPPVLHGISFKLKARERVGLLGRTGVRKVDFSDELAAFRECRLYTINHASHIPPRRIQQAAQ</sequence>
<dbReference type="PROSITE" id="PS00211">
    <property type="entry name" value="ABC_TRANSPORTER_1"/>
    <property type="match status" value="1"/>
</dbReference>
<evidence type="ECO:0000256" key="3">
    <source>
        <dbReference type="ARBA" id="ARBA00022692"/>
    </source>
</evidence>
<reference evidence="12 13" key="1">
    <citation type="submission" date="2014-06" db="EMBL/GenBank/DDBJ databases">
        <title>Evolutionary Origins and Diversification of the Mycorrhizal Mutualists.</title>
        <authorList>
            <consortium name="DOE Joint Genome Institute"/>
            <consortium name="Mycorrhizal Genomics Consortium"/>
            <person name="Kohler A."/>
            <person name="Kuo A."/>
            <person name="Nagy L.G."/>
            <person name="Floudas D."/>
            <person name="Copeland A."/>
            <person name="Barry K.W."/>
            <person name="Cichocki N."/>
            <person name="Veneault-Fourrey C."/>
            <person name="LaButti K."/>
            <person name="Lindquist E.A."/>
            <person name="Lipzen A."/>
            <person name="Lundell T."/>
            <person name="Morin E."/>
            <person name="Murat C."/>
            <person name="Riley R."/>
            <person name="Ohm R."/>
            <person name="Sun H."/>
            <person name="Tunlid A."/>
            <person name="Henrissat B."/>
            <person name="Grigoriev I.V."/>
            <person name="Hibbett D.S."/>
            <person name="Martin F."/>
        </authorList>
    </citation>
    <scope>NUCLEOTIDE SEQUENCE [LARGE SCALE GENOMIC DNA]</scope>
    <source>
        <strain evidence="12 13">SS14</strain>
    </source>
</reference>
<keyword evidence="2" id="KW-0813">Transport</keyword>
<dbReference type="SMART" id="SM00382">
    <property type="entry name" value="AAA"/>
    <property type="match status" value="1"/>
</dbReference>